<dbReference type="KEGG" id="rti:DC20_20055"/>
<evidence type="ECO:0000256" key="1">
    <source>
        <dbReference type="ARBA" id="ARBA00023002"/>
    </source>
</evidence>
<dbReference type="Proteomes" id="UP000061382">
    <property type="component" value="Chromosome"/>
</dbReference>
<protein>
    <recommendedName>
        <fullName evidence="8">Sulfatase maturase</fullName>
    </recommendedName>
</protein>
<reference evidence="6 7" key="1">
    <citation type="submission" date="2015-08" db="EMBL/GenBank/DDBJ databases">
        <title>Complete genome sequence of Rufibacter tibetensis strain 1351t, a radiation-resistant bacterium from tibet plateau.</title>
        <authorList>
            <person name="Dai J."/>
        </authorList>
    </citation>
    <scope>NUCLEOTIDE SEQUENCE [LARGE SCALE GENOMIC DNA]</scope>
    <source>
        <strain evidence="6 7">1351</strain>
    </source>
</reference>
<dbReference type="SUPFAM" id="SSF56436">
    <property type="entry name" value="C-type lectin-like"/>
    <property type="match status" value="1"/>
</dbReference>
<dbReference type="InterPro" id="IPR051043">
    <property type="entry name" value="Sulfatase_Mod_Factor_Kinase"/>
</dbReference>
<evidence type="ECO:0000256" key="3">
    <source>
        <dbReference type="ARBA" id="ARBA00037882"/>
    </source>
</evidence>
<dbReference type="GO" id="GO:0052699">
    <property type="term" value="P:ergothioneine biosynthetic process"/>
    <property type="evidence" value="ECO:0007669"/>
    <property type="project" value="InterPro"/>
</dbReference>
<keyword evidence="1" id="KW-0560">Oxidoreductase</keyword>
<dbReference type="EMBL" id="CP012643">
    <property type="protein sequence ID" value="ALJ00863.1"/>
    <property type="molecule type" value="Genomic_DNA"/>
</dbReference>
<evidence type="ECO:0000256" key="2">
    <source>
        <dbReference type="ARBA" id="ARBA00023004"/>
    </source>
</evidence>
<evidence type="ECO:0000259" key="5">
    <source>
        <dbReference type="Pfam" id="PF12867"/>
    </source>
</evidence>
<dbReference type="InterPro" id="IPR042095">
    <property type="entry name" value="SUMF_sf"/>
</dbReference>
<accession>A0A0P0CB43</accession>
<dbReference type="InterPro" id="IPR005532">
    <property type="entry name" value="SUMF_dom"/>
</dbReference>
<comment type="pathway">
    <text evidence="3">Amino-acid biosynthesis; ergothioneine biosynthesis.</text>
</comment>
<dbReference type="Pfam" id="PF12867">
    <property type="entry name" value="DinB_2"/>
    <property type="match status" value="1"/>
</dbReference>
<dbReference type="AlphaFoldDB" id="A0A0P0CB43"/>
<dbReference type="PANTHER" id="PTHR23150:SF36">
    <property type="entry name" value="HERCYNINE OXYGENASE"/>
    <property type="match status" value="1"/>
</dbReference>
<name>A0A0P0CB43_9BACT</name>
<evidence type="ECO:0000313" key="6">
    <source>
        <dbReference type="EMBL" id="ALJ00863.1"/>
    </source>
</evidence>
<dbReference type="OrthoDB" id="9768004at2"/>
<feature type="domain" description="DinB-like" evidence="5">
    <location>
        <begin position="17"/>
        <end position="150"/>
    </location>
</feature>
<dbReference type="Gene3D" id="3.90.1580.10">
    <property type="entry name" value="paralog of FGE (formylglycine-generating enzyme)"/>
    <property type="match status" value="1"/>
</dbReference>
<dbReference type="NCBIfam" id="TIGR03440">
    <property type="entry name" value="egtB_TIGR03440"/>
    <property type="match status" value="1"/>
</dbReference>
<dbReference type="InterPro" id="IPR024775">
    <property type="entry name" value="DinB-like"/>
</dbReference>
<gene>
    <name evidence="6" type="ORF">DC20_20055</name>
</gene>
<dbReference type="PANTHER" id="PTHR23150">
    <property type="entry name" value="SULFATASE MODIFYING FACTOR 1, 2"/>
    <property type="match status" value="1"/>
</dbReference>
<dbReference type="Pfam" id="PF03781">
    <property type="entry name" value="FGE-sulfatase"/>
    <property type="match status" value="1"/>
</dbReference>
<keyword evidence="7" id="KW-1185">Reference proteome</keyword>
<proteinExistence type="predicted"/>
<dbReference type="RefSeq" id="WP_062545478.1">
    <property type="nucleotide sequence ID" value="NZ_CP012643.1"/>
</dbReference>
<dbReference type="STRING" id="512763.DC20_20055"/>
<dbReference type="PATRIC" id="fig|512763.3.peg.4404"/>
<evidence type="ECO:0000313" key="7">
    <source>
        <dbReference type="Proteomes" id="UP000061382"/>
    </source>
</evidence>
<dbReference type="InterPro" id="IPR016187">
    <property type="entry name" value="CTDL_fold"/>
</dbReference>
<keyword evidence="2" id="KW-0408">Iron</keyword>
<feature type="domain" description="Sulfatase-modifying factor enzyme-like" evidence="4">
    <location>
        <begin position="187"/>
        <end position="429"/>
    </location>
</feature>
<evidence type="ECO:0000259" key="4">
    <source>
        <dbReference type="Pfam" id="PF03781"/>
    </source>
</evidence>
<sequence length="430" mass="49630">MSFHPTYDTGNFLFRYQTIRKQTEKICAPLSPEDTVMQPMVDVSPPKWHLGHTTWFFETFILVPHLPGYQSYHPQYAFLFNSYYNSMGSRVARSDRGTLSRPPLEDIYAYRRHVDEAMEEALGMTSLLENPSIAAVIELGLQHEQQHQELLLTDIKYILSCNPLLPAYLPEVPAVSSLFSEKHLSNEWSTVPAGVYSVGYEGDGFCFDNELKAHQVYIAEFQARRSLVTNGEYLEFIEAGGYSDFKYWLDEGWQLAQQQQWQAPLYWVQLDGEWWMYTLHGLLKLDLQAPVTHVSFYEALAYANWSGYRLLTEFEWEVLAQLHANPVTDGNFMESELYHPVAAVIRDDSTQVAHLLGNTWEWTYSGYFPYPGFETAPGALGEYNGKFMVNQLVLRGGSCATPQSHIRPTYRNFFHADKRWQFTGIRLAKR</sequence>
<dbReference type="InterPro" id="IPR017806">
    <property type="entry name" value="EgtB"/>
</dbReference>
<evidence type="ECO:0008006" key="8">
    <source>
        <dbReference type="Google" id="ProtNLM"/>
    </source>
</evidence>
<organism evidence="6 7">
    <name type="scientific">Rufibacter tibetensis</name>
    <dbReference type="NCBI Taxonomy" id="512763"/>
    <lineage>
        <taxon>Bacteria</taxon>
        <taxon>Pseudomonadati</taxon>
        <taxon>Bacteroidota</taxon>
        <taxon>Cytophagia</taxon>
        <taxon>Cytophagales</taxon>
        <taxon>Hymenobacteraceae</taxon>
        <taxon>Rufibacter</taxon>
    </lineage>
</organism>